<evidence type="ECO:0000313" key="3">
    <source>
        <dbReference type="EMBL" id="KAF6450526.1"/>
    </source>
</evidence>
<feature type="compositionally biased region" description="Polar residues" evidence="1">
    <location>
        <begin position="98"/>
        <end position="109"/>
    </location>
</feature>
<dbReference type="InParanoid" id="A0A7J8FSA2"/>
<keyword evidence="4" id="KW-1185">Reference proteome</keyword>
<evidence type="ECO:0000256" key="2">
    <source>
        <dbReference type="SAM" id="Phobius"/>
    </source>
</evidence>
<feature type="region of interest" description="Disordered" evidence="1">
    <location>
        <begin position="90"/>
        <end position="109"/>
    </location>
</feature>
<keyword evidence="2" id="KW-0812">Transmembrane</keyword>
<comment type="caution">
    <text evidence="3">The sequence shown here is derived from an EMBL/GenBank/DDBJ whole genome shotgun (WGS) entry which is preliminary data.</text>
</comment>
<proteinExistence type="predicted"/>
<keyword evidence="2" id="KW-0472">Membrane</keyword>
<sequence length="130" mass="14765">MTPKAALQTKVDKGTTAPPGIRRMWNQKAACLLGIHHSNCPALESCHFYRVPHLFFFFFILTRGHFSIFCSGRVGGRERNRERERNIDVKGTHRVAATRTTDQGRGQTATEVRALSGNRTRVSQDRRPML</sequence>
<accession>A0A7J8FSA2</accession>
<reference evidence="3 4" key="1">
    <citation type="journal article" date="2020" name="Nature">
        <title>Six reference-quality genomes reveal evolution of bat adaptations.</title>
        <authorList>
            <person name="Jebb D."/>
            <person name="Huang Z."/>
            <person name="Pippel M."/>
            <person name="Hughes G.M."/>
            <person name="Lavrichenko K."/>
            <person name="Devanna P."/>
            <person name="Winkler S."/>
            <person name="Jermiin L.S."/>
            <person name="Skirmuntt E.C."/>
            <person name="Katzourakis A."/>
            <person name="Burkitt-Gray L."/>
            <person name="Ray D.A."/>
            <person name="Sullivan K.A.M."/>
            <person name="Roscito J.G."/>
            <person name="Kirilenko B.M."/>
            <person name="Davalos L.M."/>
            <person name="Corthals A.P."/>
            <person name="Power M.L."/>
            <person name="Jones G."/>
            <person name="Ransome R.D."/>
            <person name="Dechmann D.K.N."/>
            <person name="Locatelli A.G."/>
            <person name="Puechmaille S.J."/>
            <person name="Fedrigo O."/>
            <person name="Jarvis E.D."/>
            <person name="Hiller M."/>
            <person name="Vernes S.C."/>
            <person name="Myers E.W."/>
            <person name="Teeling E.C."/>
        </authorList>
    </citation>
    <scope>NUCLEOTIDE SEQUENCE [LARGE SCALE GENOMIC DNA]</scope>
    <source>
        <strain evidence="3">MMolMol1</strain>
        <tissue evidence="3">Muscle</tissue>
    </source>
</reference>
<evidence type="ECO:0000256" key="1">
    <source>
        <dbReference type="SAM" id="MobiDB-lite"/>
    </source>
</evidence>
<protein>
    <submittedName>
        <fullName evidence="3">Uncharacterized protein</fullName>
    </submittedName>
</protein>
<gene>
    <name evidence="3" type="ORF">HJG59_008398</name>
</gene>
<dbReference type="Proteomes" id="UP000550707">
    <property type="component" value="Unassembled WGS sequence"/>
</dbReference>
<feature type="transmembrane region" description="Helical" evidence="2">
    <location>
        <begin position="54"/>
        <end position="75"/>
    </location>
</feature>
<organism evidence="3 4">
    <name type="scientific">Molossus molossus</name>
    <name type="common">Pallas' mastiff bat</name>
    <name type="synonym">Vespertilio molossus</name>
    <dbReference type="NCBI Taxonomy" id="27622"/>
    <lineage>
        <taxon>Eukaryota</taxon>
        <taxon>Metazoa</taxon>
        <taxon>Chordata</taxon>
        <taxon>Craniata</taxon>
        <taxon>Vertebrata</taxon>
        <taxon>Euteleostomi</taxon>
        <taxon>Mammalia</taxon>
        <taxon>Eutheria</taxon>
        <taxon>Laurasiatheria</taxon>
        <taxon>Chiroptera</taxon>
        <taxon>Yangochiroptera</taxon>
        <taxon>Molossidae</taxon>
        <taxon>Molossus</taxon>
    </lineage>
</organism>
<keyword evidence="2" id="KW-1133">Transmembrane helix</keyword>
<dbReference type="EMBL" id="JACASF010000011">
    <property type="protein sequence ID" value="KAF6450526.1"/>
    <property type="molecule type" value="Genomic_DNA"/>
</dbReference>
<name>A0A7J8FSA2_MOLMO</name>
<dbReference type="AlphaFoldDB" id="A0A7J8FSA2"/>
<evidence type="ECO:0000313" key="4">
    <source>
        <dbReference type="Proteomes" id="UP000550707"/>
    </source>
</evidence>